<dbReference type="InterPro" id="IPR019109">
    <property type="entry name" value="MamF_MmsF"/>
</dbReference>
<dbReference type="RefSeq" id="WP_171597425.1">
    <property type="nucleotide sequence ID" value="NZ_RZNH01000055.1"/>
</dbReference>
<evidence type="ECO:0000259" key="7">
    <source>
        <dbReference type="PROSITE" id="PS50943"/>
    </source>
</evidence>
<name>A0ABX1X243_9BACT</name>
<feature type="domain" description="HTH cro/C1-type" evidence="7">
    <location>
        <begin position="9"/>
        <end position="63"/>
    </location>
</feature>
<evidence type="ECO:0000313" key="8">
    <source>
        <dbReference type="EMBL" id="NOU62165.1"/>
    </source>
</evidence>
<dbReference type="EMBL" id="RZNH01000055">
    <property type="protein sequence ID" value="NOU62165.1"/>
    <property type="molecule type" value="Genomic_DNA"/>
</dbReference>
<reference evidence="8 9" key="1">
    <citation type="submission" date="2018-12" db="EMBL/GenBank/DDBJ databases">
        <title>Marinifilum JC070 sp. nov., a marine bacterium isolated from Yongle Blue Hole in the South China Sea.</title>
        <authorList>
            <person name="Fu T."/>
        </authorList>
    </citation>
    <scope>NUCLEOTIDE SEQUENCE [LARGE SCALE GENOMIC DNA]</scope>
    <source>
        <strain evidence="8 9">JC070</strain>
    </source>
</reference>
<keyword evidence="5 6" id="KW-0472">Membrane</keyword>
<dbReference type="InterPro" id="IPR001387">
    <property type="entry name" value="Cro/C1-type_HTH"/>
</dbReference>
<dbReference type="InterPro" id="IPR050807">
    <property type="entry name" value="TransReg_Diox_bact_type"/>
</dbReference>
<dbReference type="InterPro" id="IPR010982">
    <property type="entry name" value="Lambda_DNA-bd_dom_sf"/>
</dbReference>
<dbReference type="SUPFAM" id="SSF47413">
    <property type="entry name" value="lambda repressor-like DNA-binding domains"/>
    <property type="match status" value="1"/>
</dbReference>
<evidence type="ECO:0000256" key="6">
    <source>
        <dbReference type="SAM" id="Phobius"/>
    </source>
</evidence>
<comment type="subcellular location">
    <subcellularLocation>
        <location evidence="1">Membrane</location>
        <topology evidence="1">Multi-pass membrane protein</topology>
    </subcellularLocation>
</comment>
<accession>A0ABX1X243</accession>
<feature type="transmembrane region" description="Helical" evidence="6">
    <location>
        <begin position="82"/>
        <end position="102"/>
    </location>
</feature>
<dbReference type="Proteomes" id="UP000732105">
    <property type="component" value="Unassembled WGS sequence"/>
</dbReference>
<evidence type="ECO:0000256" key="4">
    <source>
        <dbReference type="ARBA" id="ARBA00023125"/>
    </source>
</evidence>
<protein>
    <submittedName>
        <fullName evidence="8">Helix-turn-helix domain-containing protein</fullName>
    </submittedName>
</protein>
<dbReference type="PANTHER" id="PTHR46797">
    <property type="entry name" value="HTH-TYPE TRANSCRIPTIONAL REGULATOR"/>
    <property type="match status" value="1"/>
</dbReference>
<dbReference type="Pfam" id="PF09685">
    <property type="entry name" value="MamF_MmsF"/>
    <property type="match status" value="1"/>
</dbReference>
<evidence type="ECO:0000313" key="9">
    <source>
        <dbReference type="Proteomes" id="UP000732105"/>
    </source>
</evidence>
<feature type="transmembrane region" description="Helical" evidence="6">
    <location>
        <begin position="144"/>
        <end position="166"/>
    </location>
</feature>
<proteinExistence type="predicted"/>
<dbReference type="CDD" id="cd00093">
    <property type="entry name" value="HTH_XRE"/>
    <property type="match status" value="1"/>
</dbReference>
<keyword evidence="9" id="KW-1185">Reference proteome</keyword>
<gene>
    <name evidence="8" type="ORF">ELS83_20400</name>
</gene>
<comment type="caution">
    <text evidence="8">The sequence shown here is derived from an EMBL/GenBank/DDBJ whole genome shotgun (WGS) entry which is preliminary data.</text>
</comment>
<keyword evidence="2 6" id="KW-0812">Transmembrane</keyword>
<sequence length="186" mass="21325">MKMETGKLIKELRLKKGMTQEDLAEKTEVSARTIQRIENGEVDPRAYTLQMIAKALEVEFSLFVESDEDHKEESPVLDHKKWFAFLHLSGIIPLIFPTVIIWNQKKDKSKEMSTHFYAALSMQFCIWIISLIGLWIYWKVNQPIPVIIGLLLGALVAVMNAAMVISDKDFINPFIKSEAQKTKISD</sequence>
<evidence type="ECO:0000256" key="3">
    <source>
        <dbReference type="ARBA" id="ARBA00022989"/>
    </source>
</evidence>
<dbReference type="Pfam" id="PF01381">
    <property type="entry name" value="HTH_3"/>
    <property type="match status" value="1"/>
</dbReference>
<evidence type="ECO:0000256" key="2">
    <source>
        <dbReference type="ARBA" id="ARBA00022692"/>
    </source>
</evidence>
<dbReference type="PANTHER" id="PTHR46797:SF19">
    <property type="entry name" value="BLL2473 PROTEIN"/>
    <property type="match status" value="1"/>
</dbReference>
<keyword evidence="3 6" id="KW-1133">Transmembrane helix</keyword>
<organism evidence="8 9">
    <name type="scientific">Marinifilum caeruleilacunae</name>
    <dbReference type="NCBI Taxonomy" id="2499076"/>
    <lineage>
        <taxon>Bacteria</taxon>
        <taxon>Pseudomonadati</taxon>
        <taxon>Bacteroidota</taxon>
        <taxon>Bacteroidia</taxon>
        <taxon>Marinilabiliales</taxon>
        <taxon>Marinifilaceae</taxon>
    </lineage>
</organism>
<dbReference type="Gene3D" id="1.10.260.40">
    <property type="entry name" value="lambda repressor-like DNA-binding domains"/>
    <property type="match status" value="1"/>
</dbReference>
<dbReference type="PROSITE" id="PS50943">
    <property type="entry name" value="HTH_CROC1"/>
    <property type="match status" value="1"/>
</dbReference>
<evidence type="ECO:0000256" key="5">
    <source>
        <dbReference type="ARBA" id="ARBA00023136"/>
    </source>
</evidence>
<feature type="transmembrane region" description="Helical" evidence="6">
    <location>
        <begin position="114"/>
        <end position="138"/>
    </location>
</feature>
<evidence type="ECO:0000256" key="1">
    <source>
        <dbReference type="ARBA" id="ARBA00004141"/>
    </source>
</evidence>
<dbReference type="SMART" id="SM00530">
    <property type="entry name" value="HTH_XRE"/>
    <property type="match status" value="1"/>
</dbReference>
<keyword evidence="4" id="KW-0238">DNA-binding</keyword>